<reference evidence="9 10" key="1">
    <citation type="submission" date="2018-02" db="EMBL/GenBank/DDBJ databases">
        <title>Bacteriophage NCPPB3778 and a type I-E CRISPR drive the evolution of the US Biological Select Agent, Rathayibacter toxicus.</title>
        <authorList>
            <person name="Davis E.W.II."/>
            <person name="Tabima J.F."/>
            <person name="Weisberg A.J."/>
            <person name="Lopes L.D."/>
            <person name="Wiseman M.S."/>
            <person name="Wiseman M.S."/>
            <person name="Pupko T."/>
            <person name="Belcher M.S."/>
            <person name="Sechler A.J."/>
            <person name="Tancos M.A."/>
            <person name="Schroeder B.K."/>
            <person name="Murray T.D."/>
            <person name="Luster D.G."/>
            <person name="Schneider W.L."/>
            <person name="Rogers E."/>
            <person name="Andreote F.D."/>
            <person name="Grunwald N.J."/>
            <person name="Putnam M.L."/>
            <person name="Chang J.H."/>
        </authorList>
    </citation>
    <scope>NUCLEOTIDE SEQUENCE [LARGE SCALE GENOMIC DNA]</scope>
    <source>
        <strain evidence="9 10">AY1B3</strain>
    </source>
</reference>
<dbReference type="PANTHER" id="PTHR43133">
    <property type="entry name" value="RNA POLYMERASE ECF-TYPE SIGMA FACTO"/>
    <property type="match status" value="1"/>
</dbReference>
<dbReference type="InterPro" id="IPR039425">
    <property type="entry name" value="RNA_pol_sigma-70-like"/>
</dbReference>
<sequence>MTRTRDDDADRLSDTLARDSGGLLRYLERRLGHDDAADALADVMLAAWRQVKKLPREDEPARMWLYGIARNVLANSQRSDRRRLGLADRLRGDLHTAEHTTHPADEGADVRDAIARLSPDHAELVRLIHWDGFTITEASQILAISASTGRTRYQRAREELRASLGQPDPPPVTETQHRGVAAGPAQA</sequence>
<dbReference type="GO" id="GO:0006352">
    <property type="term" value="P:DNA-templated transcription initiation"/>
    <property type="evidence" value="ECO:0007669"/>
    <property type="project" value="InterPro"/>
</dbReference>
<evidence type="ECO:0000259" key="8">
    <source>
        <dbReference type="Pfam" id="PF08281"/>
    </source>
</evidence>
<comment type="similarity">
    <text evidence="1">Belongs to the sigma-70 factor family. ECF subfamily.</text>
</comment>
<evidence type="ECO:0000256" key="4">
    <source>
        <dbReference type="ARBA" id="ARBA00023125"/>
    </source>
</evidence>
<evidence type="ECO:0000259" key="7">
    <source>
        <dbReference type="Pfam" id="PF04542"/>
    </source>
</evidence>
<feature type="domain" description="RNA polymerase sigma-70 region 2" evidence="7">
    <location>
        <begin position="23"/>
        <end position="83"/>
    </location>
</feature>
<protein>
    <submittedName>
        <fullName evidence="9">RNA polymerase subunit sigma-24</fullName>
    </submittedName>
</protein>
<dbReference type="NCBIfam" id="TIGR02937">
    <property type="entry name" value="sigma70-ECF"/>
    <property type="match status" value="1"/>
</dbReference>
<proteinExistence type="inferred from homology"/>
<dbReference type="PANTHER" id="PTHR43133:SF8">
    <property type="entry name" value="RNA POLYMERASE SIGMA FACTOR HI_1459-RELATED"/>
    <property type="match status" value="1"/>
</dbReference>
<keyword evidence="2" id="KW-0805">Transcription regulation</keyword>
<dbReference type="SUPFAM" id="SSF88946">
    <property type="entry name" value="Sigma2 domain of RNA polymerase sigma factors"/>
    <property type="match status" value="1"/>
</dbReference>
<dbReference type="InterPro" id="IPR036388">
    <property type="entry name" value="WH-like_DNA-bd_sf"/>
</dbReference>
<evidence type="ECO:0000313" key="10">
    <source>
        <dbReference type="Proteomes" id="UP000239241"/>
    </source>
</evidence>
<evidence type="ECO:0000256" key="6">
    <source>
        <dbReference type="SAM" id="MobiDB-lite"/>
    </source>
</evidence>
<dbReference type="Gene3D" id="1.10.10.10">
    <property type="entry name" value="Winged helix-like DNA-binding domain superfamily/Winged helix DNA-binding domain"/>
    <property type="match status" value="1"/>
</dbReference>
<comment type="caution">
    <text evidence="9">The sequence shown here is derived from an EMBL/GenBank/DDBJ whole genome shotgun (WGS) entry which is preliminary data.</text>
</comment>
<dbReference type="InterPro" id="IPR013324">
    <property type="entry name" value="RNA_pol_sigma_r3/r4-like"/>
</dbReference>
<dbReference type="RefSeq" id="WP_104289287.1">
    <property type="nucleotide sequence ID" value="NZ_PSXY01000002.1"/>
</dbReference>
<organism evidence="9 10">
    <name type="scientific">Clavibacter michiganensis</name>
    <dbReference type="NCBI Taxonomy" id="28447"/>
    <lineage>
        <taxon>Bacteria</taxon>
        <taxon>Bacillati</taxon>
        <taxon>Actinomycetota</taxon>
        <taxon>Actinomycetes</taxon>
        <taxon>Micrococcales</taxon>
        <taxon>Microbacteriaceae</taxon>
        <taxon>Clavibacter</taxon>
    </lineage>
</organism>
<dbReference type="AlphaFoldDB" id="A0A2S5VXH9"/>
<evidence type="ECO:0000256" key="1">
    <source>
        <dbReference type="ARBA" id="ARBA00010641"/>
    </source>
</evidence>
<name>A0A2S5VXH9_9MICO</name>
<evidence type="ECO:0000256" key="3">
    <source>
        <dbReference type="ARBA" id="ARBA00023082"/>
    </source>
</evidence>
<feature type="region of interest" description="Disordered" evidence="6">
    <location>
        <begin position="157"/>
        <end position="187"/>
    </location>
</feature>
<dbReference type="InterPro" id="IPR013249">
    <property type="entry name" value="RNA_pol_sigma70_r4_t2"/>
</dbReference>
<accession>A0A2S5VXH9</accession>
<dbReference type="GO" id="GO:0003677">
    <property type="term" value="F:DNA binding"/>
    <property type="evidence" value="ECO:0007669"/>
    <property type="project" value="UniProtKB-KW"/>
</dbReference>
<dbReference type="InterPro" id="IPR013325">
    <property type="entry name" value="RNA_pol_sigma_r2"/>
</dbReference>
<dbReference type="InterPro" id="IPR014284">
    <property type="entry name" value="RNA_pol_sigma-70_dom"/>
</dbReference>
<keyword evidence="4" id="KW-0238">DNA-binding</keyword>
<dbReference type="CDD" id="cd06171">
    <property type="entry name" value="Sigma70_r4"/>
    <property type="match status" value="1"/>
</dbReference>
<dbReference type="SUPFAM" id="SSF88659">
    <property type="entry name" value="Sigma3 and sigma4 domains of RNA polymerase sigma factors"/>
    <property type="match status" value="1"/>
</dbReference>
<dbReference type="Pfam" id="PF04542">
    <property type="entry name" value="Sigma70_r2"/>
    <property type="match status" value="1"/>
</dbReference>
<feature type="domain" description="RNA polymerase sigma factor 70 region 4 type 2" evidence="8">
    <location>
        <begin position="110"/>
        <end position="160"/>
    </location>
</feature>
<evidence type="ECO:0000256" key="2">
    <source>
        <dbReference type="ARBA" id="ARBA00023015"/>
    </source>
</evidence>
<evidence type="ECO:0000313" key="9">
    <source>
        <dbReference type="EMBL" id="PPF70987.1"/>
    </source>
</evidence>
<dbReference type="GO" id="GO:0016987">
    <property type="term" value="F:sigma factor activity"/>
    <property type="evidence" value="ECO:0007669"/>
    <property type="project" value="UniProtKB-KW"/>
</dbReference>
<keyword evidence="3" id="KW-0731">Sigma factor</keyword>
<dbReference type="Pfam" id="PF08281">
    <property type="entry name" value="Sigma70_r4_2"/>
    <property type="match status" value="1"/>
</dbReference>
<gene>
    <name evidence="9" type="ORF">C5E16_01695</name>
</gene>
<evidence type="ECO:0000256" key="5">
    <source>
        <dbReference type="ARBA" id="ARBA00023163"/>
    </source>
</evidence>
<dbReference type="Gene3D" id="1.10.1740.10">
    <property type="match status" value="1"/>
</dbReference>
<dbReference type="InterPro" id="IPR007627">
    <property type="entry name" value="RNA_pol_sigma70_r2"/>
</dbReference>
<dbReference type="EMBL" id="PSXY01000002">
    <property type="protein sequence ID" value="PPF70987.1"/>
    <property type="molecule type" value="Genomic_DNA"/>
</dbReference>
<dbReference type="Proteomes" id="UP000239241">
    <property type="component" value="Unassembled WGS sequence"/>
</dbReference>
<keyword evidence="5" id="KW-0804">Transcription</keyword>